<name>A0A127JTE7_9BURK</name>
<keyword evidence="1" id="KW-1003">Cell membrane</keyword>
<dbReference type="HAMAP" id="MF_00386">
    <property type="entry name" value="UPF0161_YidD"/>
    <property type="match status" value="1"/>
</dbReference>
<keyword evidence="1" id="KW-0472">Membrane</keyword>
<keyword evidence="3" id="KW-1185">Reference proteome</keyword>
<proteinExistence type="inferred from homology"/>
<dbReference type="PANTHER" id="PTHR33383:SF1">
    <property type="entry name" value="MEMBRANE PROTEIN INSERTION EFFICIENCY FACTOR-RELATED"/>
    <property type="match status" value="1"/>
</dbReference>
<gene>
    <name evidence="2" type="ORF">UC35_10445</name>
</gene>
<comment type="subcellular location">
    <subcellularLocation>
        <location evidence="1">Cell membrane</location>
        <topology evidence="1">Peripheral membrane protein</topology>
        <orientation evidence="1">Cytoplasmic side</orientation>
    </subcellularLocation>
</comment>
<dbReference type="EMBL" id="CP010951">
    <property type="protein sequence ID" value="AMO23236.1"/>
    <property type="molecule type" value="Genomic_DNA"/>
</dbReference>
<dbReference type="Proteomes" id="UP000070433">
    <property type="component" value="Chromosome"/>
</dbReference>
<dbReference type="PANTHER" id="PTHR33383">
    <property type="entry name" value="MEMBRANE PROTEIN INSERTION EFFICIENCY FACTOR-RELATED"/>
    <property type="match status" value="1"/>
</dbReference>
<comment type="function">
    <text evidence="1">Could be involved in insertion of integral membrane proteins into the membrane.</text>
</comment>
<evidence type="ECO:0000313" key="2">
    <source>
        <dbReference type="EMBL" id="AMO23236.1"/>
    </source>
</evidence>
<evidence type="ECO:0000313" key="3">
    <source>
        <dbReference type="Proteomes" id="UP000070433"/>
    </source>
</evidence>
<evidence type="ECO:0000256" key="1">
    <source>
        <dbReference type="HAMAP-Rule" id="MF_00386"/>
    </source>
</evidence>
<dbReference type="OrthoDB" id="9801753at2"/>
<accession>A0A127JTE7</accession>
<comment type="similarity">
    <text evidence="1">Belongs to the UPF0161 family.</text>
</comment>
<dbReference type="Pfam" id="PF01809">
    <property type="entry name" value="YidD"/>
    <property type="match status" value="1"/>
</dbReference>
<sequence length="92" mass="10216">MMRELLVGLVRGYQLLIGSWMRSSCRFHPSCSGYAIEALRRHGAGTGSYLAAARIVRCGPWCAGGDDPVPVEKPRLFTHLRPFSRTLPKKNS</sequence>
<dbReference type="AlphaFoldDB" id="A0A127JTE7"/>
<dbReference type="NCBIfam" id="TIGR00278">
    <property type="entry name" value="membrane protein insertion efficiency factor YidD"/>
    <property type="match status" value="1"/>
</dbReference>
<protein>
    <recommendedName>
        <fullName evidence="1">Putative membrane protein insertion efficiency factor</fullName>
    </recommendedName>
</protein>
<organism evidence="2 3">
    <name type="scientific">Ramlibacter tataouinensis</name>
    <dbReference type="NCBI Taxonomy" id="94132"/>
    <lineage>
        <taxon>Bacteria</taxon>
        <taxon>Pseudomonadati</taxon>
        <taxon>Pseudomonadota</taxon>
        <taxon>Betaproteobacteria</taxon>
        <taxon>Burkholderiales</taxon>
        <taxon>Comamonadaceae</taxon>
        <taxon>Ramlibacter</taxon>
    </lineage>
</organism>
<dbReference type="GO" id="GO:0005886">
    <property type="term" value="C:plasma membrane"/>
    <property type="evidence" value="ECO:0007669"/>
    <property type="project" value="UniProtKB-SubCell"/>
</dbReference>
<dbReference type="InterPro" id="IPR002696">
    <property type="entry name" value="Membr_insert_effic_factor_YidD"/>
</dbReference>
<reference evidence="2 3" key="1">
    <citation type="journal article" date="2014" name="Int. J. Syst. Evol. Microbiol.">
        <title>Ramlibacter solisilvae sp. nov., isolated from forest soil, and emended description of the genus Ramlibacter.</title>
        <authorList>
            <person name="Lee H.J."/>
            <person name="Lee S.H."/>
            <person name="Lee S.S."/>
            <person name="Lee J.S."/>
            <person name="Kim Y."/>
            <person name="Kim S.C."/>
            <person name="Jeon C.O."/>
        </authorList>
    </citation>
    <scope>NUCLEOTIDE SEQUENCE [LARGE SCALE GENOMIC DNA]</scope>
    <source>
        <strain evidence="2 3">5-10</strain>
    </source>
</reference>
<dbReference type="RefSeq" id="WP_061498987.1">
    <property type="nucleotide sequence ID" value="NZ_CP010951.1"/>
</dbReference>
<dbReference type="SMART" id="SM01234">
    <property type="entry name" value="Haemolytic"/>
    <property type="match status" value="1"/>
</dbReference>